<dbReference type="Pfam" id="PF00817">
    <property type="entry name" value="IMS"/>
    <property type="match status" value="1"/>
</dbReference>
<dbReference type="RefSeq" id="XP_002742117.1">
    <property type="nucleotide sequence ID" value="XM_002742071.2"/>
</dbReference>
<evidence type="ECO:0000256" key="1">
    <source>
        <dbReference type="ARBA" id="ARBA00004123"/>
    </source>
</evidence>
<evidence type="ECO:0000259" key="7">
    <source>
        <dbReference type="PROSITE" id="PS50173"/>
    </source>
</evidence>
<gene>
    <name evidence="9" type="primary">LOC100378748</name>
</gene>
<dbReference type="PANTHER" id="PTHR45873">
    <property type="entry name" value="DNA POLYMERASE ETA"/>
    <property type="match status" value="1"/>
</dbReference>
<evidence type="ECO:0000313" key="9">
    <source>
        <dbReference type="RefSeq" id="XP_002742117.1"/>
    </source>
</evidence>
<feature type="non-terminal residue" evidence="9">
    <location>
        <position position="289"/>
    </location>
</feature>
<dbReference type="Gene3D" id="3.30.70.270">
    <property type="match status" value="1"/>
</dbReference>
<evidence type="ECO:0000256" key="3">
    <source>
        <dbReference type="ARBA" id="ARBA00022723"/>
    </source>
</evidence>
<keyword evidence="2" id="KW-0808">Transferase</keyword>
<feature type="domain" description="UmuC" evidence="7">
    <location>
        <begin position="5"/>
        <end position="253"/>
    </location>
</feature>
<name>A0ABM0H1H6_SACKO</name>
<dbReference type="Gene3D" id="1.10.150.20">
    <property type="entry name" value="5' to 3' exonuclease, C-terminal subdomain"/>
    <property type="match status" value="1"/>
</dbReference>
<evidence type="ECO:0000256" key="4">
    <source>
        <dbReference type="ARBA" id="ARBA00022763"/>
    </source>
</evidence>
<dbReference type="SUPFAM" id="SSF56672">
    <property type="entry name" value="DNA/RNA polymerases"/>
    <property type="match status" value="1"/>
</dbReference>
<keyword evidence="4" id="KW-0227">DNA damage</keyword>
<evidence type="ECO:0000256" key="5">
    <source>
        <dbReference type="ARBA" id="ARBA00023204"/>
    </source>
</evidence>
<dbReference type="Proteomes" id="UP000694865">
    <property type="component" value="Unplaced"/>
</dbReference>
<dbReference type="Pfam" id="PF21704">
    <property type="entry name" value="POLH-Rev1_HhH"/>
    <property type="match status" value="1"/>
</dbReference>
<dbReference type="PANTHER" id="PTHR45873:SF1">
    <property type="entry name" value="DNA POLYMERASE ETA"/>
    <property type="match status" value="1"/>
</dbReference>
<proteinExistence type="predicted"/>
<evidence type="ECO:0000313" key="8">
    <source>
        <dbReference type="Proteomes" id="UP000694865"/>
    </source>
</evidence>
<keyword evidence="6" id="KW-0539">Nucleus</keyword>
<dbReference type="InterPro" id="IPR001126">
    <property type="entry name" value="UmuC"/>
</dbReference>
<accession>A0ABM0H1H6</accession>
<protein>
    <submittedName>
        <fullName evidence="9">DNA polymerase eta-like</fullName>
    </submittedName>
</protein>
<sequence length="289" mass="32605">MDRVIALVDMDCFYVQVEQRLLPETRGKPCIVVQYNHWKGGGIIAVGYEARAKGVRRGGMRADEAKELCPDIHVFRVPEKRGKANLSRYRDACVEVMEVLCTFSKCVERASVDEAYIDLTDEIDKKMEEIGDVDVSIDMLPNTFVVGWDGKENNDPNEEPPLESQTSGVFQWLNNCHSIEHKRLAIGAVIVEEMRKAVYQKTEFRCSAGVSHNKILAKLACGINKPNKQTVLPFESVEKLFKLIPVNKVRHLGGKLGQQLQDELGMQYMGDICKFTEKELQIKLGDKTG</sequence>
<reference evidence="9" key="1">
    <citation type="submission" date="2025-08" db="UniProtKB">
        <authorList>
            <consortium name="RefSeq"/>
        </authorList>
    </citation>
    <scope>IDENTIFICATION</scope>
    <source>
        <tissue evidence="9">Testes</tissue>
    </source>
</reference>
<comment type="subcellular location">
    <subcellularLocation>
        <location evidence="1">Nucleus</location>
    </subcellularLocation>
</comment>
<keyword evidence="8" id="KW-1185">Reference proteome</keyword>
<dbReference type="Gene3D" id="3.40.1170.60">
    <property type="match status" value="1"/>
</dbReference>
<keyword evidence="3" id="KW-0479">Metal-binding</keyword>
<dbReference type="PROSITE" id="PS50173">
    <property type="entry name" value="UMUC"/>
    <property type="match status" value="1"/>
</dbReference>
<dbReference type="InterPro" id="IPR043128">
    <property type="entry name" value="Rev_trsase/Diguanyl_cyclase"/>
</dbReference>
<keyword evidence="5" id="KW-0234">DNA repair</keyword>
<evidence type="ECO:0000256" key="6">
    <source>
        <dbReference type="ARBA" id="ARBA00023242"/>
    </source>
</evidence>
<evidence type="ECO:0000256" key="2">
    <source>
        <dbReference type="ARBA" id="ARBA00022679"/>
    </source>
</evidence>
<dbReference type="GeneID" id="100378748"/>
<dbReference type="InterPro" id="IPR043502">
    <property type="entry name" value="DNA/RNA_pol_sf"/>
</dbReference>
<organism evidence="8 9">
    <name type="scientific">Saccoglossus kowalevskii</name>
    <name type="common">Acorn worm</name>
    <dbReference type="NCBI Taxonomy" id="10224"/>
    <lineage>
        <taxon>Eukaryota</taxon>
        <taxon>Metazoa</taxon>
        <taxon>Hemichordata</taxon>
        <taxon>Enteropneusta</taxon>
        <taxon>Harrimaniidae</taxon>
        <taxon>Saccoglossus</taxon>
    </lineage>
</organism>
<dbReference type="InterPro" id="IPR052230">
    <property type="entry name" value="DNA_polymerase_eta"/>
</dbReference>